<evidence type="ECO:0000256" key="5">
    <source>
        <dbReference type="ARBA" id="ARBA00023180"/>
    </source>
</evidence>
<keyword evidence="5" id="KW-0325">Glycoprotein</keyword>
<dbReference type="PANTHER" id="PTHR23301:SF0">
    <property type="entry name" value="CHITIN-BINDING TYPE-2 DOMAIN-CONTAINING PROTEIN-RELATED"/>
    <property type="match status" value="1"/>
</dbReference>
<protein>
    <recommendedName>
        <fullName evidence="7">Chitin-binding type-2 domain-containing protein</fullName>
    </recommendedName>
</protein>
<keyword evidence="2 6" id="KW-0732">Signal</keyword>
<dbReference type="EMBL" id="QCYY01002412">
    <property type="protein sequence ID" value="ROT70533.1"/>
    <property type="molecule type" value="Genomic_DNA"/>
</dbReference>
<dbReference type="AlphaFoldDB" id="A0A3R7M1R6"/>
<comment type="caution">
    <text evidence="8">The sequence shown here is derived from an EMBL/GenBank/DDBJ whole genome shotgun (WGS) entry which is preliminary data.</text>
</comment>
<keyword evidence="3" id="KW-0677">Repeat</keyword>
<keyword evidence="4" id="KW-1015">Disulfide bond</keyword>
<reference evidence="8 9" key="2">
    <citation type="submission" date="2019-01" db="EMBL/GenBank/DDBJ databases">
        <title>The decoding of complex shrimp genome reveals the adaptation for benthos swimmer, frequently molting mechanism and breeding impact on genome.</title>
        <authorList>
            <person name="Sun Y."/>
            <person name="Gao Y."/>
            <person name="Yu Y."/>
        </authorList>
    </citation>
    <scope>NUCLEOTIDE SEQUENCE [LARGE SCALE GENOMIC DNA]</scope>
    <source>
        <tissue evidence="8">Muscle</tissue>
    </source>
</reference>
<dbReference type="GO" id="GO:0008061">
    <property type="term" value="F:chitin binding"/>
    <property type="evidence" value="ECO:0007669"/>
    <property type="project" value="UniProtKB-KW"/>
</dbReference>
<evidence type="ECO:0000256" key="3">
    <source>
        <dbReference type="ARBA" id="ARBA00022737"/>
    </source>
</evidence>
<reference evidence="8 9" key="1">
    <citation type="submission" date="2018-04" db="EMBL/GenBank/DDBJ databases">
        <authorList>
            <person name="Zhang X."/>
            <person name="Yuan J."/>
            <person name="Li F."/>
            <person name="Xiang J."/>
        </authorList>
    </citation>
    <scope>NUCLEOTIDE SEQUENCE [LARGE SCALE GENOMIC DNA]</scope>
    <source>
        <tissue evidence="8">Muscle</tissue>
    </source>
</reference>
<sequence>MKFLSYALLVFLTVSPGEQVCAPDCSGVDPGVRVRDPTDITRYYICLDVDGSGNLLPSSDSVQCPPGEFFNDAHTLPRCDPIEDTPEVITTATCDPCEAHCPEAGMLAPHPTDCSRYYVCLADGLAIEHDCEAGYYFDYKTGMCSEDDSYCYQYCDPCKPHCTHVYQRVPDPYNCTKFYLCTVGGSVSFKCPHQMVFNAESHLCEKSVNCISNCSPKVSGTCV</sequence>
<feature type="chain" id="PRO_5018741852" description="Chitin-binding type-2 domain-containing protein" evidence="6">
    <location>
        <begin position="20"/>
        <end position="223"/>
    </location>
</feature>
<evidence type="ECO:0000256" key="4">
    <source>
        <dbReference type="ARBA" id="ARBA00023157"/>
    </source>
</evidence>
<evidence type="ECO:0000256" key="2">
    <source>
        <dbReference type="ARBA" id="ARBA00022729"/>
    </source>
</evidence>
<evidence type="ECO:0000313" key="8">
    <source>
        <dbReference type="EMBL" id="ROT70533.1"/>
    </source>
</evidence>
<feature type="domain" description="Chitin-binding type-2" evidence="7">
    <location>
        <begin position="22"/>
        <end position="96"/>
    </location>
</feature>
<dbReference type="PANTHER" id="PTHR23301">
    <property type="entry name" value="CHITIN BINDING PERITROPHIN-A"/>
    <property type="match status" value="1"/>
</dbReference>
<proteinExistence type="predicted"/>
<feature type="domain" description="Chitin-binding type-2" evidence="7">
    <location>
        <begin position="98"/>
        <end position="153"/>
    </location>
</feature>
<dbReference type="Gene3D" id="2.170.140.10">
    <property type="entry name" value="Chitin binding domain"/>
    <property type="match status" value="2"/>
</dbReference>
<dbReference type="InterPro" id="IPR036508">
    <property type="entry name" value="Chitin-bd_dom_sf"/>
</dbReference>
<dbReference type="SUPFAM" id="SSF57625">
    <property type="entry name" value="Invertebrate chitin-binding proteins"/>
    <property type="match status" value="3"/>
</dbReference>
<dbReference type="InterPro" id="IPR051940">
    <property type="entry name" value="Chitin_bind-dev_reg"/>
</dbReference>
<dbReference type="Proteomes" id="UP000283509">
    <property type="component" value="Unassembled WGS sequence"/>
</dbReference>
<keyword evidence="1" id="KW-0147">Chitin-binding</keyword>
<evidence type="ECO:0000256" key="1">
    <source>
        <dbReference type="ARBA" id="ARBA00022669"/>
    </source>
</evidence>
<feature type="signal peptide" evidence="6">
    <location>
        <begin position="1"/>
        <end position="19"/>
    </location>
</feature>
<feature type="domain" description="Chitin-binding type-2" evidence="7">
    <location>
        <begin position="159"/>
        <end position="212"/>
    </location>
</feature>
<accession>A0A3R7M1R6</accession>
<name>A0A3R7M1R6_PENVA</name>
<evidence type="ECO:0000313" key="9">
    <source>
        <dbReference type="Proteomes" id="UP000283509"/>
    </source>
</evidence>
<dbReference type="SMR" id="A0A3R7M1R6"/>
<dbReference type="InterPro" id="IPR002557">
    <property type="entry name" value="Chitin-bd_dom"/>
</dbReference>
<dbReference type="GO" id="GO:0005576">
    <property type="term" value="C:extracellular region"/>
    <property type="evidence" value="ECO:0007669"/>
    <property type="project" value="InterPro"/>
</dbReference>
<dbReference type="OrthoDB" id="9991479at2759"/>
<gene>
    <name evidence="8" type="ORF">C7M84_011140</name>
</gene>
<evidence type="ECO:0000256" key="6">
    <source>
        <dbReference type="SAM" id="SignalP"/>
    </source>
</evidence>
<keyword evidence="9" id="KW-1185">Reference proteome</keyword>
<organism evidence="8 9">
    <name type="scientific">Penaeus vannamei</name>
    <name type="common">Whiteleg shrimp</name>
    <name type="synonym">Litopenaeus vannamei</name>
    <dbReference type="NCBI Taxonomy" id="6689"/>
    <lineage>
        <taxon>Eukaryota</taxon>
        <taxon>Metazoa</taxon>
        <taxon>Ecdysozoa</taxon>
        <taxon>Arthropoda</taxon>
        <taxon>Crustacea</taxon>
        <taxon>Multicrustacea</taxon>
        <taxon>Malacostraca</taxon>
        <taxon>Eumalacostraca</taxon>
        <taxon>Eucarida</taxon>
        <taxon>Decapoda</taxon>
        <taxon>Dendrobranchiata</taxon>
        <taxon>Penaeoidea</taxon>
        <taxon>Penaeidae</taxon>
        <taxon>Penaeus</taxon>
    </lineage>
</organism>
<evidence type="ECO:0000259" key="7">
    <source>
        <dbReference type="PROSITE" id="PS50940"/>
    </source>
</evidence>
<dbReference type="Pfam" id="PF01607">
    <property type="entry name" value="CBM_14"/>
    <property type="match status" value="2"/>
</dbReference>
<dbReference type="SMART" id="SM00494">
    <property type="entry name" value="ChtBD2"/>
    <property type="match status" value="3"/>
</dbReference>
<dbReference type="PROSITE" id="PS50940">
    <property type="entry name" value="CHIT_BIND_II"/>
    <property type="match status" value="3"/>
</dbReference>